<dbReference type="OrthoDB" id="9810350at2"/>
<keyword evidence="3 5" id="KW-1133">Transmembrane helix</keyword>
<evidence type="ECO:0000256" key="2">
    <source>
        <dbReference type="ARBA" id="ARBA00022692"/>
    </source>
</evidence>
<protein>
    <submittedName>
        <fullName evidence="6">Large conductance mechanosensitive channel</fullName>
    </submittedName>
</protein>
<name>A0A4R7J545_9ACTN</name>
<evidence type="ECO:0000256" key="1">
    <source>
        <dbReference type="ARBA" id="ARBA00004141"/>
    </source>
</evidence>
<dbReference type="PANTHER" id="PTHR30266:SF2">
    <property type="entry name" value="LARGE-CONDUCTANCE MECHANOSENSITIVE CHANNEL"/>
    <property type="match status" value="1"/>
</dbReference>
<gene>
    <name evidence="6" type="ORF">CLV29_0036</name>
</gene>
<keyword evidence="7" id="KW-1185">Reference proteome</keyword>
<dbReference type="Gene3D" id="1.10.1200.120">
    <property type="entry name" value="Large-conductance mechanosensitive channel, MscL, domain 1"/>
    <property type="match status" value="1"/>
</dbReference>
<dbReference type="GO" id="GO:0008381">
    <property type="term" value="F:mechanosensitive monoatomic ion channel activity"/>
    <property type="evidence" value="ECO:0007669"/>
    <property type="project" value="TreeGrafter"/>
</dbReference>
<feature type="transmembrane region" description="Helical" evidence="5">
    <location>
        <begin position="63"/>
        <end position="84"/>
    </location>
</feature>
<evidence type="ECO:0000256" key="5">
    <source>
        <dbReference type="SAM" id="Phobius"/>
    </source>
</evidence>
<dbReference type="Proteomes" id="UP000295371">
    <property type="component" value="Unassembled WGS sequence"/>
</dbReference>
<comment type="caution">
    <text evidence="6">The sequence shown here is derived from an EMBL/GenBank/DDBJ whole genome shotgun (WGS) entry which is preliminary data.</text>
</comment>
<dbReference type="AlphaFoldDB" id="A0A4R7J545"/>
<accession>A0A4R7J545</accession>
<keyword evidence="4 5" id="KW-0472">Membrane</keyword>
<dbReference type="RefSeq" id="WP_133753102.1">
    <property type="nucleotide sequence ID" value="NZ_SOAW01000001.1"/>
</dbReference>
<dbReference type="GO" id="GO:0016020">
    <property type="term" value="C:membrane"/>
    <property type="evidence" value="ECO:0007669"/>
    <property type="project" value="UniProtKB-SubCell"/>
</dbReference>
<reference evidence="6 7" key="1">
    <citation type="submission" date="2019-03" db="EMBL/GenBank/DDBJ databases">
        <title>Genomic Encyclopedia of Archaeal and Bacterial Type Strains, Phase II (KMG-II): from individual species to whole genera.</title>
        <authorList>
            <person name="Goeker M."/>
        </authorList>
    </citation>
    <scope>NUCLEOTIDE SEQUENCE [LARGE SCALE GENOMIC DNA]</scope>
    <source>
        <strain evidence="6 7">DSM 24323</strain>
    </source>
</reference>
<sequence>MKGFKEFLLRGNLIDLAVAFIMATAFGAVVTAFTELVVALIAFALGGATPEVGRILILNSVDIAPFINAVISFVIMAAVVYFGIVKPYQMFQDRFGKKEPEEELDDQTKLLGEIRDLLAGR</sequence>
<keyword evidence="2 5" id="KW-0812">Transmembrane</keyword>
<feature type="transmembrane region" description="Helical" evidence="5">
    <location>
        <begin position="12"/>
        <end position="43"/>
    </location>
</feature>
<proteinExistence type="predicted"/>
<dbReference type="PANTHER" id="PTHR30266">
    <property type="entry name" value="MECHANOSENSITIVE CHANNEL MSCL"/>
    <property type="match status" value="1"/>
</dbReference>
<dbReference type="SUPFAM" id="SSF81330">
    <property type="entry name" value="Gated mechanosensitive channel"/>
    <property type="match status" value="1"/>
</dbReference>
<comment type="subcellular location">
    <subcellularLocation>
        <location evidence="1">Membrane</location>
        <topology evidence="1">Multi-pass membrane protein</topology>
    </subcellularLocation>
</comment>
<dbReference type="Pfam" id="PF01741">
    <property type="entry name" value="MscL"/>
    <property type="match status" value="1"/>
</dbReference>
<organism evidence="6 7">
    <name type="scientific">Naumannella halotolerans</name>
    <dbReference type="NCBI Taxonomy" id="993414"/>
    <lineage>
        <taxon>Bacteria</taxon>
        <taxon>Bacillati</taxon>
        <taxon>Actinomycetota</taxon>
        <taxon>Actinomycetes</taxon>
        <taxon>Propionibacteriales</taxon>
        <taxon>Propionibacteriaceae</taxon>
        <taxon>Naumannella</taxon>
    </lineage>
</organism>
<evidence type="ECO:0000256" key="4">
    <source>
        <dbReference type="ARBA" id="ARBA00023136"/>
    </source>
</evidence>
<dbReference type="InterPro" id="IPR037673">
    <property type="entry name" value="MSC/AndL"/>
</dbReference>
<dbReference type="EMBL" id="SOAW01000001">
    <property type="protein sequence ID" value="TDT32461.1"/>
    <property type="molecule type" value="Genomic_DNA"/>
</dbReference>
<dbReference type="InterPro" id="IPR036019">
    <property type="entry name" value="MscL_channel"/>
</dbReference>
<evidence type="ECO:0000313" key="6">
    <source>
        <dbReference type="EMBL" id="TDT32461.1"/>
    </source>
</evidence>
<evidence type="ECO:0000313" key="7">
    <source>
        <dbReference type="Proteomes" id="UP000295371"/>
    </source>
</evidence>
<evidence type="ECO:0000256" key="3">
    <source>
        <dbReference type="ARBA" id="ARBA00022989"/>
    </source>
</evidence>